<evidence type="ECO:0000313" key="5">
    <source>
        <dbReference type="EMBL" id="MEN7538466.1"/>
    </source>
</evidence>
<keyword evidence="6" id="KW-1185">Reference proteome</keyword>
<evidence type="ECO:0000256" key="1">
    <source>
        <dbReference type="ARBA" id="ARBA00022723"/>
    </source>
</evidence>
<evidence type="ECO:0000256" key="2">
    <source>
        <dbReference type="SAM" id="MobiDB-lite"/>
    </source>
</evidence>
<dbReference type="RefSeq" id="WP_346785916.1">
    <property type="nucleotide sequence ID" value="NZ_JBDLBR010000005.1"/>
</dbReference>
<gene>
    <name evidence="5" type="ORF">ABDJ38_14885</name>
</gene>
<dbReference type="Gene3D" id="3.10.180.10">
    <property type="entry name" value="2,3-Dihydroxybiphenyl 1,2-Dioxygenase, domain 1"/>
    <property type="match status" value="1"/>
</dbReference>
<dbReference type="SUPFAM" id="SSF54909">
    <property type="entry name" value="Dimeric alpha+beta barrel"/>
    <property type="match status" value="1"/>
</dbReference>
<dbReference type="InterPro" id="IPR007138">
    <property type="entry name" value="ABM_dom"/>
</dbReference>
<reference evidence="5 6" key="1">
    <citation type="submission" date="2024-05" db="EMBL/GenBank/DDBJ databases">
        <authorList>
            <person name="Park S."/>
        </authorList>
    </citation>
    <scope>NUCLEOTIDE SEQUENCE [LARGE SCALE GENOMIC DNA]</scope>
    <source>
        <strain evidence="5 6">DGU5</strain>
    </source>
</reference>
<feature type="region of interest" description="Disordered" evidence="2">
    <location>
        <begin position="262"/>
        <end position="282"/>
    </location>
</feature>
<dbReference type="PROSITE" id="PS51819">
    <property type="entry name" value="VOC"/>
    <property type="match status" value="1"/>
</dbReference>
<dbReference type="EMBL" id="JBDLBR010000005">
    <property type="protein sequence ID" value="MEN7538466.1"/>
    <property type="molecule type" value="Genomic_DNA"/>
</dbReference>
<comment type="caution">
    <text evidence="5">The sequence shown here is derived from an EMBL/GenBank/DDBJ whole genome shotgun (WGS) entry which is preliminary data.</text>
</comment>
<accession>A0ABV0D0T5</accession>
<evidence type="ECO:0000259" key="4">
    <source>
        <dbReference type="PROSITE" id="PS51819"/>
    </source>
</evidence>
<keyword evidence="5" id="KW-0560">Oxidoreductase</keyword>
<dbReference type="Gene3D" id="3.30.70.100">
    <property type="match status" value="1"/>
</dbReference>
<evidence type="ECO:0000259" key="3">
    <source>
        <dbReference type="PROSITE" id="PS51725"/>
    </source>
</evidence>
<dbReference type="Pfam" id="PF13669">
    <property type="entry name" value="Glyoxalase_4"/>
    <property type="match status" value="1"/>
</dbReference>
<dbReference type="InterPro" id="IPR029068">
    <property type="entry name" value="Glyas_Bleomycin-R_OHBP_Dase"/>
</dbReference>
<dbReference type="Proteomes" id="UP001484535">
    <property type="component" value="Unassembled WGS sequence"/>
</dbReference>
<evidence type="ECO:0000313" key="6">
    <source>
        <dbReference type="Proteomes" id="UP001484535"/>
    </source>
</evidence>
<proteinExistence type="predicted"/>
<dbReference type="SUPFAM" id="SSF54593">
    <property type="entry name" value="Glyoxalase/Bleomycin resistance protein/Dihydroxybiphenyl dioxygenase"/>
    <property type="match status" value="1"/>
</dbReference>
<name>A0ABV0D0T5_9SPHN</name>
<keyword evidence="5" id="KW-0503">Monooxygenase</keyword>
<dbReference type="Pfam" id="PF03992">
    <property type="entry name" value="ABM"/>
    <property type="match status" value="1"/>
</dbReference>
<dbReference type="PROSITE" id="PS51725">
    <property type="entry name" value="ABM"/>
    <property type="match status" value="1"/>
</dbReference>
<dbReference type="InterPro" id="IPR051785">
    <property type="entry name" value="MMCE/EMCE_epimerase"/>
</dbReference>
<dbReference type="GO" id="GO:0004497">
    <property type="term" value="F:monooxygenase activity"/>
    <property type="evidence" value="ECO:0007669"/>
    <property type="project" value="UniProtKB-KW"/>
</dbReference>
<organism evidence="5 6">
    <name type="scientific">Aurantiacibacter flavus</name>
    <dbReference type="NCBI Taxonomy" id="3145232"/>
    <lineage>
        <taxon>Bacteria</taxon>
        <taxon>Pseudomonadati</taxon>
        <taxon>Pseudomonadota</taxon>
        <taxon>Alphaproteobacteria</taxon>
        <taxon>Sphingomonadales</taxon>
        <taxon>Erythrobacteraceae</taxon>
        <taxon>Aurantiacibacter</taxon>
    </lineage>
</organism>
<dbReference type="PANTHER" id="PTHR43048">
    <property type="entry name" value="METHYLMALONYL-COA EPIMERASE"/>
    <property type="match status" value="1"/>
</dbReference>
<dbReference type="InterPro" id="IPR011008">
    <property type="entry name" value="Dimeric_a/b-barrel"/>
</dbReference>
<sequence length="282" mass="30108">MTGSAMPAEGRRGWMSAGIDSSFLCRSRIAELAPAVREEAGNEGFEFFTRPDAEDGWTMIERYRDRAAFEAHLQAAHTRAFNAALENLVEDGASEVTELTPACQPQDAAPGIRGIDHVGVTVPDIDTASDFLSRAFDARALYDVLPANAEPMKGDDVEHQLGLPKGARIGASANIEMFRIANAEQAGSAGLADYGLQHIALYVDDMAAAAARLEEAGGTLLSDPHALAGVEGAQNNSGFYARAPWHMLIELISTPDGIDYPDDCPMPRLKPQPGAQAAETVR</sequence>
<dbReference type="InterPro" id="IPR037523">
    <property type="entry name" value="VOC_core"/>
</dbReference>
<protein>
    <submittedName>
        <fullName evidence="5">Antibiotic biosynthesis monooxygenase</fullName>
    </submittedName>
</protein>
<keyword evidence="1" id="KW-0479">Metal-binding</keyword>
<feature type="domain" description="ABM" evidence="3">
    <location>
        <begin position="1"/>
        <end position="99"/>
    </location>
</feature>
<dbReference type="PANTHER" id="PTHR43048:SF6">
    <property type="entry name" value="BLR8189 PROTEIN"/>
    <property type="match status" value="1"/>
</dbReference>
<feature type="domain" description="VOC" evidence="4">
    <location>
        <begin position="114"/>
        <end position="254"/>
    </location>
</feature>